<name>X0U9C0_9ZZZZ</name>
<dbReference type="PANTHER" id="PTHR30255:SF2">
    <property type="entry name" value="SINGLE-STRANDED-DNA-SPECIFIC EXONUCLEASE RECJ"/>
    <property type="match status" value="1"/>
</dbReference>
<evidence type="ECO:0000259" key="1">
    <source>
        <dbReference type="Pfam" id="PF01368"/>
    </source>
</evidence>
<organism evidence="2">
    <name type="scientific">marine sediment metagenome</name>
    <dbReference type="NCBI Taxonomy" id="412755"/>
    <lineage>
        <taxon>unclassified sequences</taxon>
        <taxon>metagenomes</taxon>
        <taxon>ecological metagenomes</taxon>
    </lineage>
</organism>
<gene>
    <name evidence="2" type="ORF">S01H1_30205</name>
</gene>
<dbReference type="EMBL" id="BARS01018569">
    <property type="protein sequence ID" value="GAF95936.1"/>
    <property type="molecule type" value="Genomic_DNA"/>
</dbReference>
<dbReference type="InterPro" id="IPR051673">
    <property type="entry name" value="SSDNA_exonuclease_RecJ"/>
</dbReference>
<dbReference type="GO" id="GO:0004527">
    <property type="term" value="F:exonuclease activity"/>
    <property type="evidence" value="ECO:0007669"/>
    <property type="project" value="UniProtKB-KW"/>
</dbReference>
<dbReference type="InterPro" id="IPR001667">
    <property type="entry name" value="DDH_dom"/>
</dbReference>
<dbReference type="InterPro" id="IPR038763">
    <property type="entry name" value="DHH_sf"/>
</dbReference>
<feature type="domain" description="DDH" evidence="1">
    <location>
        <begin position="49"/>
        <end position="206"/>
    </location>
</feature>
<dbReference type="Pfam" id="PF01368">
    <property type="entry name" value="DHH"/>
    <property type="match status" value="1"/>
</dbReference>
<proteinExistence type="predicted"/>
<sequence>LLVHRDITSTDSAKSFLFPKLGALHDPFLLKDMDRAVELIQSFIVKKKKITIYGDYDADGITATSLLFDFFSRLKIPISFYIPHRLEEGYSLNEKAVRDIARDTTELIITVDCGINSFSEIALAHKLGMEVIVTDHHQLPSGFEPLCPTINPLRPDSSFPFKELAGVGLAFYLAIAIRSNLREIGFFQNKSEPDLKPYLDLVAIGTIADIVPLIEENRILVKSGLTVLKETRRPGIKALLKVSGIKNNQAITTHDIAFKLAPRLNAMGRLGPATRA</sequence>
<dbReference type="AlphaFoldDB" id="X0U9C0"/>
<feature type="non-terminal residue" evidence="2">
    <location>
        <position position="1"/>
    </location>
</feature>
<reference evidence="2" key="1">
    <citation type="journal article" date="2014" name="Front. Microbiol.">
        <title>High frequency of phylogenetically diverse reductive dehalogenase-homologous genes in deep subseafloor sedimentary metagenomes.</title>
        <authorList>
            <person name="Kawai M."/>
            <person name="Futagami T."/>
            <person name="Toyoda A."/>
            <person name="Takaki Y."/>
            <person name="Nishi S."/>
            <person name="Hori S."/>
            <person name="Arai W."/>
            <person name="Tsubouchi T."/>
            <person name="Morono Y."/>
            <person name="Uchiyama I."/>
            <person name="Ito T."/>
            <person name="Fujiyama A."/>
            <person name="Inagaki F."/>
            <person name="Takami H."/>
        </authorList>
    </citation>
    <scope>NUCLEOTIDE SEQUENCE</scope>
    <source>
        <strain evidence="2">Expedition CK06-06</strain>
    </source>
</reference>
<comment type="caution">
    <text evidence="2">The sequence shown here is derived from an EMBL/GenBank/DDBJ whole genome shotgun (WGS) entry which is preliminary data.</text>
</comment>
<evidence type="ECO:0000313" key="2">
    <source>
        <dbReference type="EMBL" id="GAF95936.1"/>
    </source>
</evidence>
<dbReference type="Gene3D" id="3.90.1640.30">
    <property type="match status" value="1"/>
</dbReference>
<protein>
    <recommendedName>
        <fullName evidence="1">DDH domain-containing protein</fullName>
    </recommendedName>
</protein>
<dbReference type="SUPFAM" id="SSF64182">
    <property type="entry name" value="DHH phosphoesterases"/>
    <property type="match status" value="1"/>
</dbReference>
<accession>X0U9C0</accession>
<dbReference type="PANTHER" id="PTHR30255">
    <property type="entry name" value="SINGLE-STRANDED-DNA-SPECIFIC EXONUCLEASE RECJ"/>
    <property type="match status" value="1"/>
</dbReference>
<feature type="non-terminal residue" evidence="2">
    <location>
        <position position="276"/>
    </location>
</feature>